<dbReference type="VEuPathDB" id="PiroplasmaDB:TA18625"/>
<protein>
    <submittedName>
        <fullName evidence="3">Uncharacterized protein</fullName>
    </submittedName>
</protein>
<keyword evidence="2" id="KW-1133">Transmembrane helix</keyword>
<dbReference type="eggNOG" id="ENOG502QWY0">
    <property type="taxonomic scope" value="Eukaryota"/>
</dbReference>
<organism evidence="3 4">
    <name type="scientific">Theileria annulata</name>
    <dbReference type="NCBI Taxonomy" id="5874"/>
    <lineage>
        <taxon>Eukaryota</taxon>
        <taxon>Sar</taxon>
        <taxon>Alveolata</taxon>
        <taxon>Apicomplexa</taxon>
        <taxon>Aconoidasida</taxon>
        <taxon>Piroplasmida</taxon>
        <taxon>Theileriidae</taxon>
        <taxon>Theileria</taxon>
    </lineage>
</organism>
<proteinExistence type="predicted"/>
<dbReference type="KEGG" id="tan:TA18625"/>
<feature type="compositionally biased region" description="Low complexity" evidence="1">
    <location>
        <begin position="92"/>
        <end position="110"/>
    </location>
</feature>
<sequence length="287" mass="33602">MVVKARRNLARNEGPPKSVVERNKTKDNKKPTTFYVILFLLVLVVVSEFIFEIEIMYKLFPIYTFLIRNTLKNKFYNNFHILNKKPSPLFFTTNTHNTNNSSNTNNNKNNPEQKNEKNDAETMNKRLWDLLVPERNWSLRSPQFWVLLSLTIALYVYNRCNEKGSKETQNLLDQDKIKHNQIVHNNLIKPYYALFISMYIRTTNFLYLSTNLQLKLGKTQSIVIIKKYHMYYIKLLLRILATSFTNNVTGKSSVISLSLLSPSSQWFLLLLFSDLRGMIPDLTGSSK</sequence>
<dbReference type="EMBL" id="CR940352">
    <property type="protein sequence ID" value="CAI75838.1"/>
    <property type="molecule type" value="Genomic_DNA"/>
</dbReference>
<feature type="transmembrane region" description="Helical" evidence="2">
    <location>
        <begin position="32"/>
        <end position="51"/>
    </location>
</feature>
<evidence type="ECO:0000313" key="3">
    <source>
        <dbReference type="EMBL" id="CAI75838.1"/>
    </source>
</evidence>
<reference evidence="3 4" key="1">
    <citation type="journal article" date="2005" name="Science">
        <title>Genome of the host-cell transforming parasite Theileria annulata compared with T. parva.</title>
        <authorList>
            <person name="Pain A."/>
            <person name="Renauld H."/>
            <person name="Berriman M."/>
            <person name="Murphy L."/>
            <person name="Yeats C.A."/>
            <person name="Weir W."/>
            <person name="Kerhornou A."/>
            <person name="Aslett M."/>
            <person name="Bishop R."/>
            <person name="Bouchier C."/>
            <person name="Cochet M."/>
            <person name="Coulson R.M.R."/>
            <person name="Cronin A."/>
            <person name="de Villiers E.P."/>
            <person name="Fraser A."/>
            <person name="Fosker N."/>
            <person name="Gardner M."/>
            <person name="Goble A."/>
            <person name="Griffiths-Jones S."/>
            <person name="Harris D.E."/>
            <person name="Katzer F."/>
            <person name="Larke N."/>
            <person name="Lord A."/>
            <person name="Maser P."/>
            <person name="McKellar S."/>
            <person name="Mooney P."/>
            <person name="Morton F."/>
            <person name="Nene V."/>
            <person name="O'Neil S."/>
            <person name="Price C."/>
            <person name="Quail M.A."/>
            <person name="Rabbinowitsch E."/>
            <person name="Rawlings N.D."/>
            <person name="Rutter S."/>
            <person name="Saunders D."/>
            <person name="Seeger K."/>
            <person name="Shah T."/>
            <person name="Squares R."/>
            <person name="Squares S."/>
            <person name="Tivey A."/>
            <person name="Walker A.R."/>
            <person name="Woodward J."/>
            <person name="Dobbelaere D.A.E."/>
            <person name="Langsley G."/>
            <person name="Rajandream M.A."/>
            <person name="McKeever D."/>
            <person name="Shiels B."/>
            <person name="Tait A."/>
            <person name="Barrell B.G."/>
            <person name="Hall N."/>
        </authorList>
    </citation>
    <scope>NUCLEOTIDE SEQUENCE [LARGE SCALE GENOMIC DNA]</scope>
    <source>
        <strain evidence="4">Ankara</strain>
    </source>
</reference>
<evidence type="ECO:0000256" key="2">
    <source>
        <dbReference type="SAM" id="Phobius"/>
    </source>
</evidence>
<keyword evidence="4" id="KW-1185">Reference proteome</keyword>
<dbReference type="RefSeq" id="XP_955314.1">
    <property type="nucleotide sequence ID" value="XM_950221.1"/>
</dbReference>
<evidence type="ECO:0000313" key="4">
    <source>
        <dbReference type="Proteomes" id="UP000001950"/>
    </source>
</evidence>
<feature type="region of interest" description="Disordered" evidence="1">
    <location>
        <begin position="1"/>
        <end position="25"/>
    </location>
</feature>
<dbReference type="OrthoDB" id="366102at2759"/>
<accession>Q4UBG3</accession>
<gene>
    <name evidence="3" type="ORF">TA18625</name>
</gene>
<dbReference type="GeneID" id="3865253"/>
<dbReference type="InParanoid" id="Q4UBG3"/>
<dbReference type="OMA" id="PERNWSL"/>
<evidence type="ECO:0000256" key="1">
    <source>
        <dbReference type="SAM" id="MobiDB-lite"/>
    </source>
</evidence>
<dbReference type="AlphaFoldDB" id="Q4UBG3"/>
<keyword evidence="2" id="KW-0812">Transmembrane</keyword>
<feature type="region of interest" description="Disordered" evidence="1">
    <location>
        <begin position="92"/>
        <end position="119"/>
    </location>
</feature>
<keyword evidence="2" id="KW-0472">Membrane</keyword>
<name>Q4UBG3_THEAN</name>
<dbReference type="Proteomes" id="UP000001950">
    <property type="component" value="Chromosome 3"/>
</dbReference>